<feature type="domain" description="PCI" evidence="2">
    <location>
        <begin position="154"/>
        <end position="341"/>
    </location>
</feature>
<protein>
    <submittedName>
        <fullName evidence="3">26S proteasome subunit, putative</fullName>
    </submittedName>
</protein>
<accession>L0B0V5</accession>
<keyword evidence="4" id="KW-1185">Reference proteome</keyword>
<dbReference type="GO" id="GO:0006511">
    <property type="term" value="P:ubiquitin-dependent protein catabolic process"/>
    <property type="evidence" value="ECO:0007669"/>
    <property type="project" value="TreeGrafter"/>
</dbReference>
<dbReference type="PROSITE" id="PS50250">
    <property type="entry name" value="PCI"/>
    <property type="match status" value="1"/>
</dbReference>
<dbReference type="STRING" id="1537102.L0B0V5"/>
<keyword evidence="1 3" id="KW-0647">Proteasome</keyword>
<dbReference type="GO" id="GO:0005634">
    <property type="term" value="C:nucleus"/>
    <property type="evidence" value="ECO:0007669"/>
    <property type="project" value="TreeGrafter"/>
</dbReference>
<dbReference type="SMART" id="SM00088">
    <property type="entry name" value="PINT"/>
    <property type="match status" value="1"/>
</dbReference>
<dbReference type="Pfam" id="PF22037">
    <property type="entry name" value="PSD13_N"/>
    <property type="match status" value="1"/>
</dbReference>
<evidence type="ECO:0000259" key="2">
    <source>
        <dbReference type="PROSITE" id="PS50250"/>
    </source>
</evidence>
<name>L0B0V5_THEEQ</name>
<dbReference type="AlphaFoldDB" id="L0B0V5"/>
<dbReference type="GeneID" id="15805790"/>
<dbReference type="InterPro" id="IPR000717">
    <property type="entry name" value="PCI_dom"/>
</dbReference>
<sequence>MKGDSESTLNLVETNYPGLSDLIIQIRMYLTEKLYHELTGSLITLMSDKNVSCDDKIQVFETVVHPLKDSLNTLKFCTLLRLSSESLDPRVALEHLCKYDKFMEKETEAFVMLQIAKSYHYVKSNQMKECDTLLDSVKEIVTNTMGLDISVHSSYYHASAFMNKACKNYSQCYKDSIMYLAYTSLNDISDTEKTNIAITLTISAIIAPDCFGFGELIHQPIIETQLKGDHQWLHELLHIFNEGHLQLFDDALERHKGKIVHTELNGHESQLKYKLTLIALLNLAFRKPNKQRCVTFQEIVEHCNIQLNEVEPFILKALACKLIKGSIDHIQEVLRVTWVQPRILDSNKLEFVRQRLKGWITSTNELVSGLEQLSSNAAG</sequence>
<dbReference type="VEuPathDB" id="PiroplasmaDB:BEWA_005560"/>
<evidence type="ECO:0000256" key="1">
    <source>
        <dbReference type="ARBA" id="ARBA00022942"/>
    </source>
</evidence>
<dbReference type="KEGG" id="beq:BEWA_005560"/>
<evidence type="ECO:0000313" key="4">
    <source>
        <dbReference type="Proteomes" id="UP000031512"/>
    </source>
</evidence>
<organism evidence="3 4">
    <name type="scientific">Theileria equi strain WA</name>
    <dbReference type="NCBI Taxonomy" id="1537102"/>
    <lineage>
        <taxon>Eukaryota</taxon>
        <taxon>Sar</taxon>
        <taxon>Alveolata</taxon>
        <taxon>Apicomplexa</taxon>
        <taxon>Aconoidasida</taxon>
        <taxon>Piroplasmida</taxon>
        <taxon>Theileriidae</taxon>
        <taxon>Theileria</taxon>
    </lineage>
</organism>
<dbReference type="OrthoDB" id="1093at2759"/>
<proteinExistence type="predicted"/>
<dbReference type="InterPro" id="IPR054179">
    <property type="entry name" value="PSD13_N"/>
</dbReference>
<dbReference type="Proteomes" id="UP000031512">
    <property type="component" value="Chromosome 3"/>
</dbReference>
<dbReference type="RefSeq" id="XP_004830814.1">
    <property type="nucleotide sequence ID" value="XM_004830757.1"/>
</dbReference>
<dbReference type="PANTHER" id="PTHR10539:SF0">
    <property type="entry name" value="26S PROTEASOME NON-ATPASE REGULATORY SUBUNIT 13"/>
    <property type="match status" value="1"/>
</dbReference>
<dbReference type="GO" id="GO:0008541">
    <property type="term" value="C:proteasome regulatory particle, lid subcomplex"/>
    <property type="evidence" value="ECO:0007669"/>
    <property type="project" value="TreeGrafter"/>
</dbReference>
<reference evidence="3 4" key="1">
    <citation type="journal article" date="2012" name="BMC Genomics">
        <title>Comparative genomic analysis and phylogenetic position of Theileria equi.</title>
        <authorList>
            <person name="Kappmeyer L.S."/>
            <person name="Thiagarajan M."/>
            <person name="Herndon D.R."/>
            <person name="Ramsay J.D."/>
            <person name="Caler E."/>
            <person name="Djikeng A."/>
            <person name="Gillespie J.J."/>
            <person name="Lau A.O."/>
            <person name="Roalson E.H."/>
            <person name="Silva J.C."/>
            <person name="Silva M.G."/>
            <person name="Suarez C.E."/>
            <person name="Ueti M.W."/>
            <person name="Nene V.M."/>
            <person name="Mealey R.H."/>
            <person name="Knowles D.P."/>
            <person name="Brayton K.A."/>
        </authorList>
    </citation>
    <scope>NUCLEOTIDE SEQUENCE [LARGE SCALE GENOMIC DNA]</scope>
    <source>
        <strain evidence="3 4">WA</strain>
    </source>
</reference>
<dbReference type="InterPro" id="IPR035298">
    <property type="entry name" value="PSMD13"/>
</dbReference>
<dbReference type="Pfam" id="PF01399">
    <property type="entry name" value="PCI"/>
    <property type="match status" value="1"/>
</dbReference>
<dbReference type="GO" id="GO:0005829">
    <property type="term" value="C:cytosol"/>
    <property type="evidence" value="ECO:0007669"/>
    <property type="project" value="TreeGrafter"/>
</dbReference>
<dbReference type="eggNOG" id="KOG2908">
    <property type="taxonomic scope" value="Eukaryota"/>
</dbReference>
<dbReference type="PANTHER" id="PTHR10539">
    <property type="entry name" value="26S PROTEASOME NON-ATPASE REGULATORY SUBUNIT 13"/>
    <property type="match status" value="1"/>
</dbReference>
<evidence type="ECO:0000313" key="3">
    <source>
        <dbReference type="EMBL" id="AFZ81148.1"/>
    </source>
</evidence>
<gene>
    <name evidence="3" type="ORF">BEWA_005560</name>
</gene>
<dbReference type="GO" id="GO:0005198">
    <property type="term" value="F:structural molecule activity"/>
    <property type="evidence" value="ECO:0007669"/>
    <property type="project" value="TreeGrafter"/>
</dbReference>
<dbReference type="EMBL" id="CP001670">
    <property type="protein sequence ID" value="AFZ81148.1"/>
    <property type="molecule type" value="Genomic_DNA"/>
</dbReference>